<dbReference type="SUPFAM" id="SSF69754">
    <property type="entry name" value="Ribosome binding protein Y (YfiA homologue)"/>
    <property type="match status" value="1"/>
</dbReference>
<proteinExistence type="predicted"/>
<feature type="compositionally biased region" description="Pro residues" evidence="1">
    <location>
        <begin position="113"/>
        <end position="123"/>
    </location>
</feature>
<sequence>MQFRYHDLGVDPEKVRHVVEREIRVLERRLSGLPADLPQLDITIEHHQRSDSYTARLLLRVPDRDLVARGAGQNPAQALRDAFSDLYDAIERHLSKLHREDAIRRARQHPGTVKPPVPPEEGS</sequence>
<organism evidence="2">
    <name type="scientific">Thermorudis sp</name>
    <dbReference type="NCBI Taxonomy" id="1969470"/>
    <lineage>
        <taxon>Bacteria</taxon>
        <taxon>Pseudomonadati</taxon>
        <taxon>Thermomicrobiota</taxon>
        <taxon>Thermomicrobia</taxon>
        <taxon>Thermomicrobia incertae sedis</taxon>
        <taxon>Thermorudis</taxon>
    </lineage>
</organism>
<feature type="region of interest" description="Disordered" evidence="1">
    <location>
        <begin position="100"/>
        <end position="123"/>
    </location>
</feature>
<evidence type="ECO:0000313" key="2">
    <source>
        <dbReference type="EMBL" id="HEX69716.1"/>
    </source>
</evidence>
<dbReference type="EMBL" id="DSID01000040">
    <property type="protein sequence ID" value="HEX69716.1"/>
    <property type="molecule type" value="Genomic_DNA"/>
</dbReference>
<accession>A0A7C3AKX8</accession>
<evidence type="ECO:0008006" key="3">
    <source>
        <dbReference type="Google" id="ProtNLM"/>
    </source>
</evidence>
<reference evidence="2" key="1">
    <citation type="journal article" date="2020" name="mSystems">
        <title>Genome- and Community-Level Interaction Insights into Carbon Utilization and Element Cycling Functions of Hydrothermarchaeota in Hydrothermal Sediment.</title>
        <authorList>
            <person name="Zhou Z."/>
            <person name="Liu Y."/>
            <person name="Xu W."/>
            <person name="Pan J."/>
            <person name="Luo Z.H."/>
            <person name="Li M."/>
        </authorList>
    </citation>
    <scope>NUCLEOTIDE SEQUENCE [LARGE SCALE GENOMIC DNA]</scope>
    <source>
        <strain evidence="2">SpSt-192</strain>
    </source>
</reference>
<dbReference type="AlphaFoldDB" id="A0A7C3AKX8"/>
<dbReference type="InterPro" id="IPR036567">
    <property type="entry name" value="RHF-like"/>
</dbReference>
<protein>
    <recommendedName>
        <fullName evidence="3">Ribosome-associated translation inhibitor RaiA</fullName>
    </recommendedName>
</protein>
<comment type="caution">
    <text evidence="2">The sequence shown here is derived from an EMBL/GenBank/DDBJ whole genome shotgun (WGS) entry which is preliminary data.</text>
</comment>
<name>A0A7C3AKX8_9BACT</name>
<evidence type="ECO:0000256" key="1">
    <source>
        <dbReference type="SAM" id="MobiDB-lite"/>
    </source>
</evidence>
<dbReference type="Gene3D" id="3.30.160.100">
    <property type="entry name" value="Ribosome hibernation promotion factor-like"/>
    <property type="match status" value="1"/>
</dbReference>
<gene>
    <name evidence="2" type="ORF">ENP13_00500</name>
</gene>